<keyword evidence="6" id="KW-1185">Reference proteome</keyword>
<keyword evidence="1" id="KW-0328">Glycosyltransferase</keyword>
<dbReference type="InterPro" id="IPR007657">
    <property type="entry name" value="Glycosyltransferase_61"/>
</dbReference>
<evidence type="ECO:0000313" key="6">
    <source>
        <dbReference type="Proteomes" id="UP000582090"/>
    </source>
</evidence>
<comment type="caution">
    <text evidence="5">The sequence shown here is derived from an EMBL/GenBank/DDBJ whole genome shotgun (WGS) entry which is preliminary data.</text>
</comment>
<proteinExistence type="predicted"/>
<evidence type="ECO:0000256" key="1">
    <source>
        <dbReference type="ARBA" id="ARBA00022676"/>
    </source>
</evidence>
<dbReference type="Proteomes" id="UP000582090">
    <property type="component" value="Unassembled WGS sequence"/>
</dbReference>
<dbReference type="AlphaFoldDB" id="A0A7W6CU92"/>
<evidence type="ECO:0000256" key="2">
    <source>
        <dbReference type="ARBA" id="ARBA00022679"/>
    </source>
</evidence>
<evidence type="ECO:0000313" key="5">
    <source>
        <dbReference type="EMBL" id="MBB3967275.1"/>
    </source>
</evidence>
<organism evidence="5 6">
    <name type="scientific">Rhizobium metallidurans</name>
    <dbReference type="NCBI Taxonomy" id="1265931"/>
    <lineage>
        <taxon>Bacteria</taxon>
        <taxon>Pseudomonadati</taxon>
        <taxon>Pseudomonadota</taxon>
        <taxon>Alphaproteobacteria</taxon>
        <taxon>Hyphomicrobiales</taxon>
        <taxon>Rhizobiaceae</taxon>
        <taxon>Rhizobium/Agrobacterium group</taxon>
        <taxon>Rhizobium</taxon>
    </lineage>
</organism>
<dbReference type="Pfam" id="PF04577">
    <property type="entry name" value="Glyco_transf_61"/>
    <property type="match status" value="1"/>
</dbReference>
<dbReference type="PANTHER" id="PTHR20961">
    <property type="entry name" value="GLYCOSYLTRANSFERASE"/>
    <property type="match status" value="1"/>
</dbReference>
<reference evidence="5 6" key="1">
    <citation type="submission" date="2020-08" db="EMBL/GenBank/DDBJ databases">
        <title>Genomic Encyclopedia of Type Strains, Phase IV (KMG-IV): sequencing the most valuable type-strain genomes for metagenomic binning, comparative biology and taxonomic classification.</title>
        <authorList>
            <person name="Goeker M."/>
        </authorList>
    </citation>
    <scope>NUCLEOTIDE SEQUENCE [LARGE SCALE GENOMIC DNA]</scope>
    <source>
        <strain evidence="5 6">DSM 26575</strain>
    </source>
</reference>
<sequence length="263" mass="28635">MDVAASFVDACAPNYAHWLTEVLPRLALYCAETKFKDVPIVINAGLHRNIIDSLSYFVSPDRAIIALSVGRALEISELHATSVAGYVPFGRRPQKGPALLAHSQGRFNPHAFERLRAVVLHKALSESAVPTPEKFYIRRNSGSRRVTNAAELEAALTDRGYTIVEPEKLGFIEQVRLFASAKTIVGSSGAALANLVFAPSSARTHVLIGRYPDTSFWYWQNIASAIGGNVNYVFGEIEGDGGEGIHADFRIEIPSLLKALDGE</sequence>
<name>A0A7W6CU92_9HYPH</name>
<dbReference type="EMBL" id="JACIDW010000040">
    <property type="protein sequence ID" value="MBB3967275.1"/>
    <property type="molecule type" value="Genomic_DNA"/>
</dbReference>
<feature type="domain" description="Glycosyltransferase 61 catalytic" evidence="4">
    <location>
        <begin position="15"/>
        <end position="202"/>
    </location>
</feature>
<keyword evidence="3" id="KW-0325">Glycoprotein</keyword>
<dbReference type="GO" id="GO:0016757">
    <property type="term" value="F:glycosyltransferase activity"/>
    <property type="evidence" value="ECO:0007669"/>
    <property type="project" value="UniProtKB-KW"/>
</dbReference>
<evidence type="ECO:0000256" key="3">
    <source>
        <dbReference type="ARBA" id="ARBA00023180"/>
    </source>
</evidence>
<evidence type="ECO:0000259" key="4">
    <source>
        <dbReference type="Pfam" id="PF04577"/>
    </source>
</evidence>
<dbReference type="RefSeq" id="WP_183902689.1">
    <property type="nucleotide sequence ID" value="NZ_JACIDW010000040.1"/>
</dbReference>
<dbReference type="PANTHER" id="PTHR20961:SF150">
    <property type="entry name" value="GLYCOSYLTRANSFERASE FAMILY 61 PROTEIN"/>
    <property type="match status" value="1"/>
</dbReference>
<protein>
    <submittedName>
        <fullName evidence="5">Capsular polysaccharide biosynthesis protein</fullName>
    </submittedName>
</protein>
<accession>A0A7W6CU92</accession>
<dbReference type="InterPro" id="IPR049625">
    <property type="entry name" value="Glyco_transf_61_cat"/>
</dbReference>
<keyword evidence="2" id="KW-0808">Transferase</keyword>
<gene>
    <name evidence="5" type="ORF">GGQ67_004974</name>
</gene>